<keyword evidence="2" id="KW-1185">Reference proteome</keyword>
<dbReference type="STRING" id="522772.Dacet_1139"/>
<gene>
    <name evidence="1" type="ordered locus">Dacet_1139</name>
</gene>
<dbReference type="AlphaFoldDB" id="D4H7B2"/>
<dbReference type="Proteomes" id="UP000002012">
    <property type="component" value="Chromosome"/>
</dbReference>
<proteinExistence type="predicted"/>
<protein>
    <submittedName>
        <fullName evidence="1">Uncharacterized protein</fullName>
    </submittedName>
</protein>
<evidence type="ECO:0000313" key="2">
    <source>
        <dbReference type="Proteomes" id="UP000002012"/>
    </source>
</evidence>
<evidence type="ECO:0000313" key="1">
    <source>
        <dbReference type="EMBL" id="ADD67911.1"/>
    </source>
</evidence>
<dbReference type="PaxDb" id="522772-Dacet_1139"/>
<dbReference type="KEGG" id="dap:Dacet_1139"/>
<organism evidence="1 2">
    <name type="scientific">Denitrovibrio acetiphilus (strain DSM 12809 / NBRC 114555 / N2460)</name>
    <dbReference type="NCBI Taxonomy" id="522772"/>
    <lineage>
        <taxon>Bacteria</taxon>
        <taxon>Pseudomonadati</taxon>
        <taxon>Deferribacterota</taxon>
        <taxon>Deferribacteres</taxon>
        <taxon>Deferribacterales</taxon>
        <taxon>Geovibrionaceae</taxon>
        <taxon>Denitrovibrio</taxon>
    </lineage>
</organism>
<name>D4H7B2_DENA2</name>
<sequence length="59" mass="6612">MTGVITKVLASVLSKIFYAFFTERMVSRVLIELMRILASKTTNTLDDSLVEEVAANVKF</sequence>
<dbReference type="OrthoDB" id="9952958at2"/>
<dbReference type="RefSeq" id="WP_013010433.1">
    <property type="nucleotide sequence ID" value="NC_013943.1"/>
</dbReference>
<dbReference type="HOGENOM" id="CLU_2952798_0_0_0"/>
<accession>D4H7B2</accession>
<reference evidence="1 2" key="1">
    <citation type="journal article" date="2010" name="Stand. Genomic Sci.">
        <title>Complete genome sequence of Denitrovibrio acetiphilus type strain (N2460).</title>
        <authorList>
            <person name="Kiss H."/>
            <person name="Lang E."/>
            <person name="Lapidus A."/>
            <person name="Copeland A."/>
            <person name="Nolan M."/>
            <person name="Glavina Del Rio T."/>
            <person name="Chen F."/>
            <person name="Lucas S."/>
            <person name="Tice H."/>
            <person name="Cheng J.F."/>
            <person name="Han C."/>
            <person name="Goodwin L."/>
            <person name="Pitluck S."/>
            <person name="Liolios K."/>
            <person name="Pati A."/>
            <person name="Ivanova N."/>
            <person name="Mavromatis K."/>
            <person name="Chen A."/>
            <person name="Palaniappan K."/>
            <person name="Land M."/>
            <person name="Hauser L."/>
            <person name="Chang Y.J."/>
            <person name="Jeffries C.D."/>
            <person name="Detter J.C."/>
            <person name="Brettin T."/>
            <person name="Spring S."/>
            <person name="Rohde M."/>
            <person name="Goker M."/>
            <person name="Woyke T."/>
            <person name="Bristow J."/>
            <person name="Eisen J.A."/>
            <person name="Markowitz V."/>
            <person name="Hugenholtz P."/>
            <person name="Kyrpides N.C."/>
            <person name="Klenk H.P."/>
        </authorList>
    </citation>
    <scope>NUCLEOTIDE SEQUENCE [LARGE SCALE GENOMIC DNA]</scope>
    <source>
        <strain evidence="2">DSM 12809 / NBRC 114555 / N2460</strain>
    </source>
</reference>
<dbReference type="EMBL" id="CP001968">
    <property type="protein sequence ID" value="ADD67911.1"/>
    <property type="molecule type" value="Genomic_DNA"/>
</dbReference>
<dbReference type="InParanoid" id="D4H7B2"/>